<accession>A0A2J6TCA4</accession>
<dbReference type="AlphaFoldDB" id="A0A2J6TCA4"/>
<reference evidence="1 2" key="1">
    <citation type="submission" date="2016-04" db="EMBL/GenBank/DDBJ databases">
        <title>A degradative enzymes factory behind the ericoid mycorrhizal symbiosis.</title>
        <authorList>
            <consortium name="DOE Joint Genome Institute"/>
            <person name="Martino E."/>
            <person name="Morin E."/>
            <person name="Grelet G."/>
            <person name="Kuo A."/>
            <person name="Kohler A."/>
            <person name="Daghino S."/>
            <person name="Barry K."/>
            <person name="Choi C."/>
            <person name="Cichocki N."/>
            <person name="Clum A."/>
            <person name="Copeland A."/>
            <person name="Hainaut M."/>
            <person name="Haridas S."/>
            <person name="Labutti K."/>
            <person name="Lindquist E."/>
            <person name="Lipzen A."/>
            <person name="Khouja H.-R."/>
            <person name="Murat C."/>
            <person name="Ohm R."/>
            <person name="Olson A."/>
            <person name="Spatafora J."/>
            <person name="Veneault-Fourrey C."/>
            <person name="Henrissat B."/>
            <person name="Grigoriev I."/>
            <person name="Martin F."/>
            <person name="Perotto S."/>
        </authorList>
    </citation>
    <scope>NUCLEOTIDE SEQUENCE [LARGE SCALE GENOMIC DNA]</scope>
    <source>
        <strain evidence="1 2">E</strain>
    </source>
</reference>
<dbReference type="GeneID" id="36588200"/>
<proteinExistence type="predicted"/>
<gene>
    <name evidence="1" type="ORF">K444DRAFT_612387</name>
</gene>
<dbReference type="InParanoid" id="A0A2J6TCA4"/>
<evidence type="ECO:0000313" key="1">
    <source>
        <dbReference type="EMBL" id="PMD60660.1"/>
    </source>
</evidence>
<dbReference type="RefSeq" id="XP_024737564.1">
    <property type="nucleotide sequence ID" value="XM_024880123.1"/>
</dbReference>
<evidence type="ECO:0000313" key="2">
    <source>
        <dbReference type="Proteomes" id="UP000235371"/>
    </source>
</evidence>
<dbReference type="OrthoDB" id="3558752at2759"/>
<name>A0A2J6TCA4_9HELO</name>
<dbReference type="EMBL" id="KZ613788">
    <property type="protein sequence ID" value="PMD60660.1"/>
    <property type="molecule type" value="Genomic_DNA"/>
</dbReference>
<dbReference type="Proteomes" id="UP000235371">
    <property type="component" value="Unassembled WGS sequence"/>
</dbReference>
<sequence>MAVAGIRSGKSFRQALQTLWTEDDIESLRKRLDGYRQHLIVNILVLLKSKMTQPRANKPKLWRNLTESIAQSIAVFAC</sequence>
<organism evidence="1 2">
    <name type="scientific">Hyaloscypha bicolor E</name>
    <dbReference type="NCBI Taxonomy" id="1095630"/>
    <lineage>
        <taxon>Eukaryota</taxon>
        <taxon>Fungi</taxon>
        <taxon>Dikarya</taxon>
        <taxon>Ascomycota</taxon>
        <taxon>Pezizomycotina</taxon>
        <taxon>Leotiomycetes</taxon>
        <taxon>Helotiales</taxon>
        <taxon>Hyaloscyphaceae</taxon>
        <taxon>Hyaloscypha</taxon>
        <taxon>Hyaloscypha bicolor</taxon>
    </lineage>
</organism>
<keyword evidence="2" id="KW-1185">Reference proteome</keyword>
<protein>
    <submittedName>
        <fullName evidence="1">Uncharacterized protein</fullName>
    </submittedName>
</protein>